<evidence type="ECO:0000259" key="3">
    <source>
        <dbReference type="Pfam" id="PF06580"/>
    </source>
</evidence>
<dbReference type="EMBL" id="AP014597">
    <property type="protein sequence ID" value="BAU17843.1"/>
    <property type="molecule type" value="Genomic_DNA"/>
</dbReference>
<evidence type="ECO:0000313" key="5">
    <source>
        <dbReference type="Proteomes" id="UP000217431"/>
    </source>
</evidence>
<dbReference type="InterPro" id="IPR036890">
    <property type="entry name" value="HATPase_C_sf"/>
</dbReference>
<keyword evidence="2" id="KW-1133">Transmembrane helix</keyword>
<keyword evidence="4" id="KW-0418">Kinase</keyword>
<feature type="transmembrane region" description="Helical" evidence="2">
    <location>
        <begin position="87"/>
        <end position="105"/>
    </location>
</feature>
<dbReference type="PANTHER" id="PTHR34220">
    <property type="entry name" value="SENSOR HISTIDINE KINASE YPDA"/>
    <property type="match status" value="1"/>
</dbReference>
<feature type="transmembrane region" description="Helical" evidence="2">
    <location>
        <begin position="125"/>
        <end position="146"/>
    </location>
</feature>
<name>A0A0S3UK21_PREIN</name>
<evidence type="ECO:0000256" key="1">
    <source>
        <dbReference type="SAM" id="Coils"/>
    </source>
</evidence>
<dbReference type="InterPro" id="IPR050640">
    <property type="entry name" value="Bact_2-comp_sensor_kinase"/>
</dbReference>
<dbReference type="PANTHER" id="PTHR34220:SF7">
    <property type="entry name" value="SENSOR HISTIDINE KINASE YPDA"/>
    <property type="match status" value="1"/>
</dbReference>
<gene>
    <name evidence="4" type="ORF">PIOMA14_I_1335</name>
</gene>
<evidence type="ECO:0000313" key="4">
    <source>
        <dbReference type="EMBL" id="BAU17843.1"/>
    </source>
</evidence>
<dbReference type="GO" id="GO:0016020">
    <property type="term" value="C:membrane"/>
    <property type="evidence" value="ECO:0007669"/>
    <property type="project" value="InterPro"/>
</dbReference>
<feature type="transmembrane region" description="Helical" evidence="2">
    <location>
        <begin position="56"/>
        <end position="78"/>
    </location>
</feature>
<proteinExistence type="predicted"/>
<accession>A0A0S3UK21</accession>
<feature type="transmembrane region" description="Helical" evidence="2">
    <location>
        <begin position="20"/>
        <end position="41"/>
    </location>
</feature>
<feature type="coiled-coil region" evidence="1">
    <location>
        <begin position="146"/>
        <end position="173"/>
    </location>
</feature>
<dbReference type="Proteomes" id="UP000217431">
    <property type="component" value="Chromosome I"/>
</dbReference>
<keyword evidence="1" id="KW-0175">Coiled coil</keyword>
<organism evidence="4 5">
    <name type="scientific">Prevotella intermedia</name>
    <dbReference type="NCBI Taxonomy" id="28131"/>
    <lineage>
        <taxon>Bacteria</taxon>
        <taxon>Pseudomonadati</taxon>
        <taxon>Bacteroidota</taxon>
        <taxon>Bacteroidia</taxon>
        <taxon>Bacteroidales</taxon>
        <taxon>Prevotellaceae</taxon>
        <taxon>Prevotella</taxon>
    </lineage>
</organism>
<feature type="domain" description="Signal transduction histidine kinase internal region" evidence="3">
    <location>
        <begin position="165"/>
        <end position="242"/>
    </location>
</feature>
<keyword evidence="4" id="KW-0808">Transferase</keyword>
<dbReference type="STRING" id="28131.BWX40_01505"/>
<keyword evidence="2" id="KW-0812">Transmembrane</keyword>
<evidence type="ECO:0000256" key="2">
    <source>
        <dbReference type="SAM" id="Phobius"/>
    </source>
</evidence>
<dbReference type="InterPro" id="IPR010559">
    <property type="entry name" value="Sig_transdc_His_kin_internal"/>
</dbReference>
<dbReference type="GO" id="GO:0000155">
    <property type="term" value="F:phosphorelay sensor kinase activity"/>
    <property type="evidence" value="ECO:0007669"/>
    <property type="project" value="InterPro"/>
</dbReference>
<dbReference type="SUPFAM" id="SSF55874">
    <property type="entry name" value="ATPase domain of HSP90 chaperone/DNA topoisomerase II/histidine kinase"/>
    <property type="match status" value="1"/>
</dbReference>
<dbReference type="Pfam" id="PF06580">
    <property type="entry name" value="His_kinase"/>
    <property type="match status" value="1"/>
</dbReference>
<keyword evidence="2" id="KW-0472">Membrane</keyword>
<reference evidence="4 5" key="1">
    <citation type="journal article" date="2016" name="DNA Res.">
        <title>The complete genome sequencing of Prevotella intermedia strain OMA14 and a subsequent fine-scale, intra-species genomic comparison reveal an unusual amplification of conjugative and mobile transposons and identify a novel Prevotella-lineage-specific repeat.</title>
        <authorList>
            <person name="Naito M."/>
            <person name="Ogura Y."/>
            <person name="Itoh T."/>
            <person name="Shoji M."/>
            <person name="Okamoto M."/>
            <person name="Hayashi T."/>
            <person name="Nakayama K."/>
        </authorList>
    </citation>
    <scope>NUCLEOTIDE SEQUENCE [LARGE SCALE GENOMIC DNA]</scope>
    <source>
        <strain evidence="4 5">OMA14</strain>
    </source>
</reference>
<dbReference type="Gene3D" id="3.30.565.10">
    <property type="entry name" value="Histidine kinase-like ATPase, C-terminal domain"/>
    <property type="match status" value="1"/>
</dbReference>
<dbReference type="RefSeq" id="WP_096405610.1">
    <property type="nucleotide sequence ID" value="NZ_AP014597.1"/>
</dbReference>
<protein>
    <submittedName>
        <fullName evidence="4">Putative two component system sensor histidine kinase</fullName>
    </submittedName>
</protein>
<sequence>MGKMMETIKAWLKKRSVVIFLAQIGIYFMLTATWCVVVYITERDPWVATASVRTNAVMFFLLLVVFMANFYVLVPYLYEDKSKLRRWLFWLVEFALVFLLNYDLFFPRSNTDHGVVVHLYYYQFAIIWLVLNYVVAIAAISVRYFIRQSDLRKQLLEEKQRNTEAELAWLKNQLNPHFLFNTLNNISSLTQIDADEAQNSIGELSDLLRYALYETQQKEVSLCGEIAFMENYISLMALRCDKNVKITTHFDVPDTARTIAPMLFLSPIENAFKHGVSNGKPSFIDISLTEENGFLVFSCQNSNHPKDGCDRSGSGIGIENMRKRLELMYAKRYEMSQTVEQGVYKLCIKINVKS</sequence>
<dbReference type="AlphaFoldDB" id="A0A0S3UK21"/>